<name>X1UVA1_9ZZZZ</name>
<dbReference type="EMBL" id="BARW01030206">
    <property type="protein sequence ID" value="GAJ03811.1"/>
    <property type="molecule type" value="Genomic_DNA"/>
</dbReference>
<reference evidence="1" key="1">
    <citation type="journal article" date="2014" name="Front. Microbiol.">
        <title>High frequency of phylogenetically diverse reductive dehalogenase-homologous genes in deep subseafloor sedimentary metagenomes.</title>
        <authorList>
            <person name="Kawai M."/>
            <person name="Futagami T."/>
            <person name="Toyoda A."/>
            <person name="Takaki Y."/>
            <person name="Nishi S."/>
            <person name="Hori S."/>
            <person name="Arai W."/>
            <person name="Tsubouchi T."/>
            <person name="Morono Y."/>
            <person name="Uchiyama I."/>
            <person name="Ito T."/>
            <person name="Fujiyama A."/>
            <person name="Inagaki F."/>
            <person name="Takami H."/>
        </authorList>
    </citation>
    <scope>NUCLEOTIDE SEQUENCE</scope>
    <source>
        <strain evidence="1">Expedition CK06-06</strain>
    </source>
</reference>
<accession>X1UVA1</accession>
<organism evidence="1">
    <name type="scientific">marine sediment metagenome</name>
    <dbReference type="NCBI Taxonomy" id="412755"/>
    <lineage>
        <taxon>unclassified sequences</taxon>
        <taxon>metagenomes</taxon>
        <taxon>ecological metagenomes</taxon>
    </lineage>
</organism>
<comment type="caution">
    <text evidence="1">The sequence shown here is derived from an EMBL/GenBank/DDBJ whole genome shotgun (WGS) entry which is preliminary data.</text>
</comment>
<evidence type="ECO:0000313" key="1">
    <source>
        <dbReference type="EMBL" id="GAJ03811.1"/>
    </source>
</evidence>
<dbReference type="AlphaFoldDB" id="X1UVA1"/>
<proteinExistence type="predicted"/>
<gene>
    <name evidence="1" type="ORF">S12H4_48349</name>
</gene>
<protein>
    <submittedName>
        <fullName evidence="1">Uncharacterized protein</fullName>
    </submittedName>
</protein>
<sequence length="117" mass="12947">MAIENWVTGTEMRAIAMIVKQMDERKMSLGKLGGDVLRIPMSKLKKAGYSFRGCDITGDYRTLPQLRNSFQKIDMGAEDTEESIGSLAEALAKVMAEIEGAKEAKKSKPTTLRELGY</sequence>